<evidence type="ECO:0000313" key="1">
    <source>
        <dbReference type="EMBL" id="TDU81583.1"/>
    </source>
</evidence>
<dbReference type="AlphaFoldDB" id="A0A4V3FI95"/>
<sequence length="191" mass="21661">MQIEPAHFSDQVYAALKAAFSELLQANPDQSFYAFALFTDDSLQFLHAVANSEEGLTSTVKHYRKTVDPKYGTTSTRSGMRWSYGDWSFFPEVGAAHFGEINEALRANFDNDEETFNQVTESLWPAILKAFQRLEDEHFFDAGPARTKITLLPVGDLPSELIDHWVLTLNPPDVAHRFIHWDTEAMDDTSV</sequence>
<dbReference type="Pfam" id="PF14136">
    <property type="entry name" value="DUF4303"/>
    <property type="match status" value="1"/>
</dbReference>
<reference evidence="1 2" key="1">
    <citation type="submission" date="2019-03" db="EMBL/GenBank/DDBJ databases">
        <title>Genomic Encyclopedia of Archaeal and Bacterial Type Strains, Phase II (KMG-II): from individual species to whole genera.</title>
        <authorList>
            <person name="Goeker M."/>
        </authorList>
    </citation>
    <scope>NUCLEOTIDE SEQUENCE [LARGE SCALE GENOMIC DNA]</scope>
    <source>
        <strain evidence="1 2">ATCC 25309</strain>
    </source>
</reference>
<dbReference type="Proteomes" id="UP000295662">
    <property type="component" value="Unassembled WGS sequence"/>
</dbReference>
<protein>
    <submittedName>
        <fullName evidence="1">Uncharacterized protein DUF4303</fullName>
    </submittedName>
</protein>
<dbReference type="EMBL" id="SOCA01000001">
    <property type="protein sequence ID" value="TDU81583.1"/>
    <property type="molecule type" value="Genomic_DNA"/>
</dbReference>
<dbReference type="RefSeq" id="WP_133793523.1">
    <property type="nucleotide sequence ID" value="NZ_SOCA01000001.1"/>
</dbReference>
<organism evidence="1 2">
    <name type="scientific">Prosthecobacter fusiformis</name>
    <dbReference type="NCBI Taxonomy" id="48464"/>
    <lineage>
        <taxon>Bacteria</taxon>
        <taxon>Pseudomonadati</taxon>
        <taxon>Verrucomicrobiota</taxon>
        <taxon>Verrucomicrobiia</taxon>
        <taxon>Verrucomicrobiales</taxon>
        <taxon>Verrucomicrobiaceae</taxon>
        <taxon>Prosthecobacter</taxon>
    </lineage>
</organism>
<name>A0A4V3FI95_9BACT</name>
<accession>A0A4V3FI95</accession>
<evidence type="ECO:0000313" key="2">
    <source>
        <dbReference type="Proteomes" id="UP000295662"/>
    </source>
</evidence>
<comment type="caution">
    <text evidence="1">The sequence shown here is derived from an EMBL/GenBank/DDBJ whole genome shotgun (WGS) entry which is preliminary data.</text>
</comment>
<gene>
    <name evidence="1" type="ORF">EI77_00893</name>
</gene>
<keyword evidence="2" id="KW-1185">Reference proteome</keyword>
<dbReference type="OrthoDB" id="193320at2"/>
<dbReference type="InterPro" id="IPR025409">
    <property type="entry name" value="DUF4303"/>
</dbReference>
<proteinExistence type="predicted"/>